<feature type="repeat" description="WD" evidence="5">
    <location>
        <begin position="62"/>
        <end position="103"/>
    </location>
</feature>
<dbReference type="SUPFAM" id="SSF50978">
    <property type="entry name" value="WD40 repeat-like"/>
    <property type="match status" value="1"/>
</dbReference>
<dbReference type="InterPro" id="IPR001680">
    <property type="entry name" value="WD40_rpt"/>
</dbReference>
<keyword evidence="3" id="KW-0677">Repeat</keyword>
<comment type="subcellular location">
    <subcellularLocation>
        <location evidence="1">Nucleus</location>
    </subcellularLocation>
</comment>
<dbReference type="InterPro" id="IPR037850">
    <property type="entry name" value="RBBP5/Swd1"/>
</dbReference>
<evidence type="ECO:0000256" key="3">
    <source>
        <dbReference type="ARBA" id="ARBA00022737"/>
    </source>
</evidence>
<dbReference type="InterPro" id="IPR015943">
    <property type="entry name" value="WD40/YVTN_repeat-like_dom_sf"/>
</dbReference>
<dbReference type="Proteomes" id="UP001212152">
    <property type="component" value="Unassembled WGS sequence"/>
</dbReference>
<dbReference type="InterPro" id="IPR019775">
    <property type="entry name" value="WD40_repeat_CS"/>
</dbReference>
<evidence type="ECO:0000256" key="2">
    <source>
        <dbReference type="ARBA" id="ARBA00022574"/>
    </source>
</evidence>
<accession>A0AAD5XPZ8</accession>
<dbReference type="Pfam" id="PF00400">
    <property type="entry name" value="WD40"/>
    <property type="match status" value="2"/>
</dbReference>
<proteinExistence type="predicted"/>
<reference evidence="7" key="1">
    <citation type="submission" date="2020-05" db="EMBL/GenBank/DDBJ databases">
        <title>Phylogenomic resolution of chytrid fungi.</title>
        <authorList>
            <person name="Stajich J.E."/>
            <person name="Amses K."/>
            <person name="Simmons R."/>
            <person name="Seto K."/>
            <person name="Myers J."/>
            <person name="Bonds A."/>
            <person name="Quandt C.A."/>
            <person name="Barry K."/>
            <person name="Liu P."/>
            <person name="Grigoriev I."/>
            <person name="Longcore J.E."/>
            <person name="James T.Y."/>
        </authorList>
    </citation>
    <scope>NUCLEOTIDE SEQUENCE</scope>
    <source>
        <strain evidence="7">JEL0379</strain>
    </source>
</reference>
<dbReference type="Gene3D" id="2.130.10.10">
    <property type="entry name" value="YVTN repeat-like/Quinoprotein amine dehydrogenase"/>
    <property type="match status" value="1"/>
</dbReference>
<dbReference type="SMART" id="SM00320">
    <property type="entry name" value="WD40"/>
    <property type="match status" value="6"/>
</dbReference>
<dbReference type="PROSITE" id="PS50294">
    <property type="entry name" value="WD_REPEATS_REGION"/>
    <property type="match status" value="1"/>
</dbReference>
<sequence>MNLELLDPFGQHTPELVSETLSIGGATQCCQFNYKGHLLAAGDLSGECFVWDMETKSIVRKLTGHVASVNTVSWSRSGRYLLTASMDWKCILWDLKDGSRVRTVHFGSPVECAYLHPDKSNIFVAILQSGSAFLIKLSESFKGPIHRFDFADSSSPESTPNVHLEKCRSACFEPTRGQVLIGTQKGHVVVLDIDNFKIASVFRPCGSAIRGLKFDGKGRDLVINVLDKTIRVFTVRRERDDDGDEDDKDDDRGNGGNLLFENEQRFQDSVNHFPWVQSFFSADGEFVIGGSDVKYAHRIYIWNRHVGNLVKVLDGEKDGLVDLAPHPFKPMLASVGMAGMVYIWTASYKQSYTSLVPDFQELDDNLEYIERESEFDEPEEDDDGNTLDSSGAVATATALATTARPSKKPKLKDEDAEPDLEVDVCTIAPVNAFDDGVAAFVLPINIDLPPDPQDGGCNAEPPWQWHIAV</sequence>
<evidence type="ECO:0000313" key="7">
    <source>
        <dbReference type="EMBL" id="KAJ3176527.1"/>
    </source>
</evidence>
<name>A0AAD5XPZ8_9FUNG</name>
<dbReference type="EMBL" id="JADGJQ010000040">
    <property type="protein sequence ID" value="KAJ3176527.1"/>
    <property type="molecule type" value="Genomic_DNA"/>
</dbReference>
<dbReference type="PROSITE" id="PS00678">
    <property type="entry name" value="WD_REPEATS_1"/>
    <property type="match status" value="1"/>
</dbReference>
<dbReference type="GO" id="GO:0048188">
    <property type="term" value="C:Set1C/COMPASS complex"/>
    <property type="evidence" value="ECO:0007669"/>
    <property type="project" value="InterPro"/>
</dbReference>
<dbReference type="InterPro" id="IPR036322">
    <property type="entry name" value="WD40_repeat_dom_sf"/>
</dbReference>
<feature type="region of interest" description="Disordered" evidence="6">
    <location>
        <begin position="398"/>
        <end position="418"/>
    </location>
</feature>
<keyword evidence="8" id="KW-1185">Reference proteome</keyword>
<evidence type="ECO:0000256" key="6">
    <source>
        <dbReference type="SAM" id="MobiDB-lite"/>
    </source>
</evidence>
<protein>
    <submittedName>
        <fullName evidence="7">Chromatin binding protein</fullName>
    </submittedName>
</protein>
<dbReference type="PROSITE" id="PS50082">
    <property type="entry name" value="WD_REPEATS_2"/>
    <property type="match status" value="1"/>
</dbReference>
<comment type="caution">
    <text evidence="7">The sequence shown here is derived from an EMBL/GenBank/DDBJ whole genome shotgun (WGS) entry which is preliminary data.</text>
</comment>
<keyword evidence="2 5" id="KW-0853">WD repeat</keyword>
<evidence type="ECO:0000313" key="8">
    <source>
        <dbReference type="Proteomes" id="UP001212152"/>
    </source>
</evidence>
<gene>
    <name evidence="7" type="primary">SWD1</name>
    <name evidence="7" type="ORF">HDU87_005221</name>
</gene>
<organism evidence="7 8">
    <name type="scientific">Geranomyces variabilis</name>
    <dbReference type="NCBI Taxonomy" id="109894"/>
    <lineage>
        <taxon>Eukaryota</taxon>
        <taxon>Fungi</taxon>
        <taxon>Fungi incertae sedis</taxon>
        <taxon>Chytridiomycota</taxon>
        <taxon>Chytridiomycota incertae sedis</taxon>
        <taxon>Chytridiomycetes</taxon>
        <taxon>Spizellomycetales</taxon>
        <taxon>Powellomycetaceae</taxon>
        <taxon>Geranomyces</taxon>
    </lineage>
</organism>
<dbReference type="AlphaFoldDB" id="A0AAD5XPZ8"/>
<dbReference type="PANTHER" id="PTHR44040:SF1">
    <property type="entry name" value="RETINOBLASTOMA-BINDING PROTEIN 5"/>
    <property type="match status" value="1"/>
</dbReference>
<dbReference type="PANTHER" id="PTHR44040">
    <property type="entry name" value="RETINOBLASTOMA-BINDING PROTEIN 5"/>
    <property type="match status" value="1"/>
</dbReference>
<evidence type="ECO:0000256" key="4">
    <source>
        <dbReference type="ARBA" id="ARBA00023242"/>
    </source>
</evidence>
<evidence type="ECO:0000256" key="1">
    <source>
        <dbReference type="ARBA" id="ARBA00004123"/>
    </source>
</evidence>
<keyword evidence="4" id="KW-0539">Nucleus</keyword>
<evidence type="ECO:0000256" key="5">
    <source>
        <dbReference type="PROSITE-ProRule" id="PRU00221"/>
    </source>
</evidence>